<dbReference type="Proteomes" id="UP000266441">
    <property type="component" value="Unassembled WGS sequence"/>
</dbReference>
<dbReference type="AlphaFoldDB" id="A0A399DA43"/>
<organism evidence="1 2">
    <name type="scientific">Mariniphaga sediminis</name>
    <dbReference type="NCBI Taxonomy" id="1628158"/>
    <lineage>
        <taxon>Bacteria</taxon>
        <taxon>Pseudomonadati</taxon>
        <taxon>Bacteroidota</taxon>
        <taxon>Bacteroidia</taxon>
        <taxon>Marinilabiliales</taxon>
        <taxon>Prolixibacteraceae</taxon>
        <taxon>Mariniphaga</taxon>
    </lineage>
</organism>
<gene>
    <name evidence="1" type="ORF">D1164_00290</name>
</gene>
<dbReference type="SUPFAM" id="SSF48208">
    <property type="entry name" value="Six-hairpin glycosidases"/>
    <property type="match status" value="1"/>
</dbReference>
<dbReference type="EMBL" id="QWET01000001">
    <property type="protein sequence ID" value="RIH66910.1"/>
    <property type="molecule type" value="Genomic_DNA"/>
</dbReference>
<protein>
    <recommendedName>
        <fullName evidence="3">Alpha-L-rhamnosidase six-hairpin glycosidase domain-containing protein</fullName>
    </recommendedName>
</protein>
<evidence type="ECO:0008006" key="3">
    <source>
        <dbReference type="Google" id="ProtNLM"/>
    </source>
</evidence>
<accession>A0A399DA43</accession>
<evidence type="ECO:0000313" key="1">
    <source>
        <dbReference type="EMBL" id="RIH66910.1"/>
    </source>
</evidence>
<evidence type="ECO:0000313" key="2">
    <source>
        <dbReference type="Proteomes" id="UP000266441"/>
    </source>
</evidence>
<sequence>MTTIKNRDKIILSILLLILGIHVKAQQVDSICGREVVYDESGEILSWYMPGIPGAGYSHVVKLASEFLLDMPIEPQTGLPMYFVTCCFKGPHMTPDKNFVARRWIHNPACVFAGSVQSFAVQYYAYSGDARFIGLVREMLDYQLEHGTTPGNYRWPNVPYASSNPFETEYYGATWWQGKRGDGYNNIEPDKVGELGYAYLRFFQVTGEQKYLDAAVSCADALAANIREIEAVDSDQENYEVRIGRSPWPFRVNALTGEVFDQYSSNVLEPVKLMRELIRIKDRINLPEQKSIQYNDAVEIAWNWLFGKNGPLRTFTWNGYFEDVDYDPSLANRVQITPVELAKYLAENPQFDDKRDIHIPALLYYAVSAFKTEGMDAMNEQLWCYRPMGSHSARYASACALWYEKTANEWFKDQAFRYLNTATYMTYDNGVVAVGPDYLATWFSDGYSDYVRHFIDVLAAVPEWAPANENHLLRSSSVVQSIEYDDEKIGYSTYDGQSTQKFRLISKPSKIMVGDRKIKESSSLLQEGWTWEKLNKGGVLTIHSSDENSKTKTIIF</sequence>
<proteinExistence type="predicted"/>
<dbReference type="OrthoDB" id="5166346at2"/>
<dbReference type="RefSeq" id="WP_119347936.1">
    <property type="nucleotide sequence ID" value="NZ_QWET01000001.1"/>
</dbReference>
<dbReference type="GO" id="GO:0005975">
    <property type="term" value="P:carbohydrate metabolic process"/>
    <property type="evidence" value="ECO:0007669"/>
    <property type="project" value="InterPro"/>
</dbReference>
<name>A0A399DA43_9BACT</name>
<comment type="caution">
    <text evidence="1">The sequence shown here is derived from an EMBL/GenBank/DDBJ whole genome shotgun (WGS) entry which is preliminary data.</text>
</comment>
<reference evidence="1 2" key="1">
    <citation type="journal article" date="2015" name="Int. J. Syst. Evol. Microbiol.">
        <title>Mariniphaga sediminis sp. nov., isolated from coastal sediment.</title>
        <authorList>
            <person name="Wang F.Q."/>
            <person name="Shen Q.Y."/>
            <person name="Chen G.J."/>
            <person name="Du Z.J."/>
        </authorList>
    </citation>
    <scope>NUCLEOTIDE SEQUENCE [LARGE SCALE GENOMIC DNA]</scope>
    <source>
        <strain evidence="1 2">SY21</strain>
    </source>
</reference>
<dbReference type="InterPro" id="IPR008928">
    <property type="entry name" value="6-hairpin_glycosidase_sf"/>
</dbReference>
<keyword evidence="2" id="KW-1185">Reference proteome</keyword>